<proteinExistence type="predicted"/>
<accession>A0A9P4W8Z8</accession>
<dbReference type="OrthoDB" id="5353310at2759"/>
<reference evidence="2" key="1">
    <citation type="submission" date="2019-04" db="EMBL/GenBank/DDBJ databases">
        <title>Sequencing of skin fungus with MAO and IRED activity.</title>
        <authorList>
            <person name="Marsaioli A.J."/>
            <person name="Bonatto J.M.C."/>
            <person name="Reis Junior O."/>
        </authorList>
    </citation>
    <scope>NUCLEOTIDE SEQUENCE</scope>
    <source>
        <strain evidence="2">30M1</strain>
    </source>
</reference>
<protein>
    <submittedName>
        <fullName evidence="2">Uncharacterized protein</fullName>
    </submittedName>
</protein>
<organism evidence="2 3">
    <name type="scientific">Curvularia kusanoi</name>
    <name type="common">Cochliobolus kusanoi</name>
    <dbReference type="NCBI Taxonomy" id="90978"/>
    <lineage>
        <taxon>Eukaryota</taxon>
        <taxon>Fungi</taxon>
        <taxon>Dikarya</taxon>
        <taxon>Ascomycota</taxon>
        <taxon>Pezizomycotina</taxon>
        <taxon>Dothideomycetes</taxon>
        <taxon>Pleosporomycetidae</taxon>
        <taxon>Pleosporales</taxon>
        <taxon>Pleosporineae</taxon>
        <taxon>Pleosporaceae</taxon>
        <taxon>Curvularia</taxon>
    </lineage>
</organism>
<evidence type="ECO:0000313" key="3">
    <source>
        <dbReference type="Proteomes" id="UP000801428"/>
    </source>
</evidence>
<dbReference type="Proteomes" id="UP000801428">
    <property type="component" value="Unassembled WGS sequence"/>
</dbReference>
<gene>
    <name evidence="2" type="ORF">E8E13_009033</name>
</gene>
<comment type="caution">
    <text evidence="2">The sequence shown here is derived from an EMBL/GenBank/DDBJ whole genome shotgun (WGS) entry which is preliminary data.</text>
</comment>
<evidence type="ECO:0000256" key="1">
    <source>
        <dbReference type="SAM" id="MobiDB-lite"/>
    </source>
</evidence>
<keyword evidence="3" id="KW-1185">Reference proteome</keyword>
<sequence>MVQDPNFWRRFSVAVHNDEAAILAKDLESGSGGGTRKQETKHALKNLPPHPLVHTSRQLALEPPQAAQRQPPQPRRELVRAPQIRI</sequence>
<name>A0A9P4W8Z8_CURKU</name>
<evidence type="ECO:0000313" key="2">
    <source>
        <dbReference type="EMBL" id="KAF3003160.1"/>
    </source>
</evidence>
<dbReference type="AlphaFoldDB" id="A0A9P4W8Z8"/>
<feature type="region of interest" description="Disordered" evidence="1">
    <location>
        <begin position="25"/>
        <end position="86"/>
    </location>
</feature>
<dbReference type="EMBL" id="SWKU01000010">
    <property type="protein sequence ID" value="KAF3003160.1"/>
    <property type="molecule type" value="Genomic_DNA"/>
</dbReference>
<feature type="compositionally biased region" description="Low complexity" evidence="1">
    <location>
        <begin position="57"/>
        <end position="70"/>
    </location>
</feature>